<dbReference type="PANTHER" id="PTHR43244:SF1">
    <property type="entry name" value="5,10-METHYLENETETRAHYDROMETHANOPTERIN REDUCTASE"/>
    <property type="match status" value="1"/>
</dbReference>
<keyword evidence="4" id="KW-1185">Reference proteome</keyword>
<dbReference type="NCBIfam" id="TIGR03564">
    <property type="entry name" value="F420_MSMEG_4879"/>
    <property type="match status" value="1"/>
</dbReference>
<dbReference type="CDD" id="cd01097">
    <property type="entry name" value="Tetrahydromethanopterin_reductase"/>
    <property type="match status" value="1"/>
</dbReference>
<dbReference type="InterPro" id="IPR036661">
    <property type="entry name" value="Luciferase-like_sf"/>
</dbReference>
<dbReference type="RefSeq" id="WP_345403162.1">
    <property type="nucleotide sequence ID" value="NZ_BAABLA010000113.1"/>
</dbReference>
<evidence type="ECO:0000259" key="2">
    <source>
        <dbReference type="Pfam" id="PF00296"/>
    </source>
</evidence>
<name>A0ABW2C0U1_9PSEU</name>
<dbReference type="InterPro" id="IPR019910">
    <property type="entry name" value="Lucif-like_OxRdtase_MSMEG_4879"/>
</dbReference>
<dbReference type="Pfam" id="PF00296">
    <property type="entry name" value="Bac_luciferase"/>
    <property type="match status" value="1"/>
</dbReference>
<dbReference type="PANTHER" id="PTHR43244">
    <property type="match status" value="1"/>
</dbReference>
<evidence type="ECO:0000313" key="4">
    <source>
        <dbReference type="Proteomes" id="UP001596337"/>
    </source>
</evidence>
<reference evidence="4" key="1">
    <citation type="journal article" date="2019" name="Int. J. Syst. Evol. Microbiol.">
        <title>The Global Catalogue of Microorganisms (GCM) 10K type strain sequencing project: providing services to taxonomists for standard genome sequencing and annotation.</title>
        <authorList>
            <consortium name="The Broad Institute Genomics Platform"/>
            <consortium name="The Broad Institute Genome Sequencing Center for Infectious Disease"/>
            <person name="Wu L."/>
            <person name="Ma J."/>
        </authorList>
    </citation>
    <scope>NUCLEOTIDE SEQUENCE [LARGE SCALE GENOMIC DNA]</scope>
    <source>
        <strain evidence="4">KCTC 32255</strain>
    </source>
</reference>
<keyword evidence="1 3" id="KW-0560">Oxidoreductase</keyword>
<dbReference type="Proteomes" id="UP001596337">
    <property type="component" value="Unassembled WGS sequence"/>
</dbReference>
<dbReference type="InterPro" id="IPR011251">
    <property type="entry name" value="Luciferase-like_dom"/>
</dbReference>
<gene>
    <name evidence="3" type="ORF">ACFQGD_17455</name>
</gene>
<dbReference type="InterPro" id="IPR050564">
    <property type="entry name" value="F420-G6PD/mer"/>
</dbReference>
<dbReference type="SUPFAM" id="SSF51679">
    <property type="entry name" value="Bacterial luciferase-like"/>
    <property type="match status" value="1"/>
</dbReference>
<protein>
    <submittedName>
        <fullName evidence="3">TIGR03564 family F420-dependent LLM class oxidoreductase</fullName>
        <ecNumber evidence="3">1.-.-.-</ecNumber>
    </submittedName>
</protein>
<organism evidence="3 4">
    <name type="scientific">Haloechinothrix salitolerans</name>
    <dbReference type="NCBI Taxonomy" id="926830"/>
    <lineage>
        <taxon>Bacteria</taxon>
        <taxon>Bacillati</taxon>
        <taxon>Actinomycetota</taxon>
        <taxon>Actinomycetes</taxon>
        <taxon>Pseudonocardiales</taxon>
        <taxon>Pseudonocardiaceae</taxon>
        <taxon>Haloechinothrix</taxon>
    </lineage>
</organism>
<accession>A0ABW2C0U1</accession>
<comment type="caution">
    <text evidence="3">The sequence shown here is derived from an EMBL/GenBank/DDBJ whole genome shotgun (WGS) entry which is preliminary data.</text>
</comment>
<proteinExistence type="predicted"/>
<dbReference type="EC" id="1.-.-.-" evidence="3"/>
<sequence>MRIGIGVGGEVIGEPIPPGDVVEQITQAEADGFDAAWTIHTSRGIDALSALSVAGSRTSRIELGVGVVPTYPRHPVALAQQAATVQALSGGRLTLGVGVSHKPAIEGLYGIPYTKPAAHMRDYLSVLVPVLRDGSIEHDGEFFSVHGGFDVPGASPVSVVVAALSPLMTRVAGDLADGVVTWLAGPRTVESVIQPALAESTARAPRVIAGVPLTVCDDGDAGRARASELFARYGTLTNYQRLFEREGVASPGELAVVGTEEQVAEQLRRFADAGVTELWPTVFGTGDDSAAAVQRTKRLLLELDDRGQAETS</sequence>
<dbReference type="EMBL" id="JBHSXX010000001">
    <property type="protein sequence ID" value="MFC6868932.1"/>
    <property type="molecule type" value="Genomic_DNA"/>
</dbReference>
<dbReference type="GO" id="GO:0016491">
    <property type="term" value="F:oxidoreductase activity"/>
    <property type="evidence" value="ECO:0007669"/>
    <property type="project" value="UniProtKB-KW"/>
</dbReference>
<dbReference type="Gene3D" id="3.20.20.30">
    <property type="entry name" value="Luciferase-like domain"/>
    <property type="match status" value="1"/>
</dbReference>
<evidence type="ECO:0000256" key="1">
    <source>
        <dbReference type="ARBA" id="ARBA00023002"/>
    </source>
</evidence>
<evidence type="ECO:0000313" key="3">
    <source>
        <dbReference type="EMBL" id="MFC6868932.1"/>
    </source>
</evidence>
<feature type="domain" description="Luciferase-like" evidence="2">
    <location>
        <begin position="13"/>
        <end position="277"/>
    </location>
</feature>